<dbReference type="RefSeq" id="WP_226726995.1">
    <property type="nucleotide sequence ID" value="NZ_JAJAUY010000035.1"/>
</dbReference>
<name>A0ABS8B667_9ACTN</name>
<accession>A0ABS8B667</accession>
<reference evidence="2 3" key="1">
    <citation type="submission" date="2021-10" db="EMBL/GenBank/DDBJ databases">
        <title>Streptomyces sp. strain SMC 277, a novel streptomycete isolated from soil.</title>
        <authorList>
            <person name="Chanama M."/>
        </authorList>
    </citation>
    <scope>NUCLEOTIDE SEQUENCE [LARGE SCALE GENOMIC DNA]</scope>
    <source>
        <strain evidence="2 3">SMC 277</strain>
    </source>
</reference>
<sequence length="164" mass="18192">MPQIKISTPAAAFLALAAFLLAFGRPVADATLAGPDAAPATRQVATQEDTADRHGSAYVSTHLYFGTGRHGGQPPIPEEEFLRFVAEVITPRFPAGLTLQEARGQWRDKEGDINRERSYELTVLYPVTEAHRRDTDIEYIRRAYCLRYGLESVGRADVKARADF</sequence>
<protein>
    <submittedName>
        <fullName evidence="2">DUF3574 domain-containing protein</fullName>
    </submittedName>
</protein>
<dbReference type="EMBL" id="JAJAUY010000035">
    <property type="protein sequence ID" value="MCB5180109.1"/>
    <property type="molecule type" value="Genomic_DNA"/>
</dbReference>
<organism evidence="2 3">
    <name type="scientific">Streptomyces antimicrobicus</name>
    <dbReference type="NCBI Taxonomy" id="2883108"/>
    <lineage>
        <taxon>Bacteria</taxon>
        <taxon>Bacillati</taxon>
        <taxon>Actinomycetota</taxon>
        <taxon>Actinomycetes</taxon>
        <taxon>Kitasatosporales</taxon>
        <taxon>Streptomycetaceae</taxon>
        <taxon>Streptomyces</taxon>
    </lineage>
</organism>
<keyword evidence="3" id="KW-1185">Reference proteome</keyword>
<keyword evidence="1" id="KW-0732">Signal</keyword>
<feature type="signal peptide" evidence="1">
    <location>
        <begin position="1"/>
        <end position="30"/>
    </location>
</feature>
<evidence type="ECO:0000256" key="1">
    <source>
        <dbReference type="SAM" id="SignalP"/>
    </source>
</evidence>
<proteinExistence type="predicted"/>
<dbReference type="Pfam" id="PF12098">
    <property type="entry name" value="DUF3574"/>
    <property type="match status" value="1"/>
</dbReference>
<evidence type="ECO:0000313" key="2">
    <source>
        <dbReference type="EMBL" id="MCB5180109.1"/>
    </source>
</evidence>
<dbReference type="Proteomes" id="UP001199054">
    <property type="component" value="Unassembled WGS sequence"/>
</dbReference>
<feature type="chain" id="PRO_5045367313" evidence="1">
    <location>
        <begin position="31"/>
        <end position="164"/>
    </location>
</feature>
<gene>
    <name evidence="2" type="ORF">LG632_12055</name>
</gene>
<dbReference type="InterPro" id="IPR021957">
    <property type="entry name" value="DUF3574"/>
</dbReference>
<comment type="caution">
    <text evidence="2">The sequence shown here is derived from an EMBL/GenBank/DDBJ whole genome shotgun (WGS) entry which is preliminary data.</text>
</comment>
<evidence type="ECO:0000313" key="3">
    <source>
        <dbReference type="Proteomes" id="UP001199054"/>
    </source>
</evidence>